<dbReference type="PROSITE" id="PS00616">
    <property type="entry name" value="HIS_ACID_PHOSPHAT_1"/>
    <property type="match status" value="1"/>
</dbReference>
<reference evidence="10" key="1">
    <citation type="journal article" date="2013" name="Genome Biol.">
        <title>Draft genome of the mountain pine beetle, Dendroctonus ponderosae Hopkins, a major forest pest.</title>
        <authorList>
            <person name="Keeling C.I."/>
            <person name="Yuen M.M."/>
            <person name="Liao N.Y."/>
            <person name="Docking T.R."/>
            <person name="Chan S.K."/>
            <person name="Taylor G.A."/>
            <person name="Palmquist D.L."/>
            <person name="Jackman S.D."/>
            <person name="Nguyen A."/>
            <person name="Li M."/>
            <person name="Henderson H."/>
            <person name="Janes J.K."/>
            <person name="Zhao Y."/>
            <person name="Pandoh P."/>
            <person name="Moore R."/>
            <person name="Sperling F.A."/>
            <person name="Huber D.P."/>
            <person name="Birol I."/>
            <person name="Jones S.J."/>
            <person name="Bohlmann J."/>
        </authorList>
    </citation>
    <scope>NUCLEOTIDE SEQUENCE</scope>
</reference>
<evidence type="ECO:0000313" key="9">
    <source>
        <dbReference type="EnsemblMetazoa" id="XP_019761678.1"/>
    </source>
</evidence>
<organism evidence="9 10">
    <name type="scientific">Dendroctonus ponderosae</name>
    <name type="common">Mountain pine beetle</name>
    <dbReference type="NCBI Taxonomy" id="77166"/>
    <lineage>
        <taxon>Eukaryota</taxon>
        <taxon>Metazoa</taxon>
        <taxon>Ecdysozoa</taxon>
        <taxon>Arthropoda</taxon>
        <taxon>Hexapoda</taxon>
        <taxon>Insecta</taxon>
        <taxon>Pterygota</taxon>
        <taxon>Neoptera</taxon>
        <taxon>Endopterygota</taxon>
        <taxon>Coleoptera</taxon>
        <taxon>Polyphaga</taxon>
        <taxon>Cucujiformia</taxon>
        <taxon>Curculionidae</taxon>
        <taxon>Scolytinae</taxon>
        <taxon>Dendroctonus</taxon>
    </lineage>
</organism>
<comment type="catalytic activity">
    <reaction evidence="1">
        <text>a phosphate monoester + H2O = an alcohol + phosphate</text>
        <dbReference type="Rhea" id="RHEA:15017"/>
        <dbReference type="ChEBI" id="CHEBI:15377"/>
        <dbReference type="ChEBI" id="CHEBI:30879"/>
        <dbReference type="ChEBI" id="CHEBI:43474"/>
        <dbReference type="ChEBI" id="CHEBI:67140"/>
        <dbReference type="EC" id="3.1.3.2"/>
    </reaction>
</comment>
<reference evidence="9" key="2">
    <citation type="submission" date="2024-08" db="UniProtKB">
        <authorList>
            <consortium name="EnsemblMetazoa"/>
        </authorList>
    </citation>
    <scope>IDENTIFICATION</scope>
</reference>
<dbReference type="InterPro" id="IPR000560">
    <property type="entry name" value="His_Pase_clade-2"/>
</dbReference>
<dbReference type="SUPFAM" id="SSF53254">
    <property type="entry name" value="Phosphoglycerate mutase-like"/>
    <property type="match status" value="1"/>
</dbReference>
<comment type="similarity">
    <text evidence="2">Belongs to the histidine acid phosphatase family.</text>
</comment>
<accession>A0AAR5PKW4</accession>
<evidence type="ECO:0000256" key="7">
    <source>
        <dbReference type="ARBA" id="ARBA00023180"/>
    </source>
</evidence>
<dbReference type="InterPro" id="IPR033379">
    <property type="entry name" value="Acid_Pase_AS"/>
</dbReference>
<dbReference type="InterPro" id="IPR050645">
    <property type="entry name" value="Histidine_acid_phosphatase"/>
</dbReference>
<keyword evidence="6" id="KW-1015">Disulfide bond</keyword>
<feature type="chain" id="PRO_5044006353" description="acid phosphatase" evidence="8">
    <location>
        <begin position="20"/>
        <end position="362"/>
    </location>
</feature>
<keyword evidence="5" id="KW-0378">Hydrolase</keyword>
<dbReference type="Gene3D" id="3.40.50.1240">
    <property type="entry name" value="Phosphoglycerate mutase-like"/>
    <property type="match status" value="1"/>
</dbReference>
<evidence type="ECO:0000256" key="1">
    <source>
        <dbReference type="ARBA" id="ARBA00000032"/>
    </source>
</evidence>
<dbReference type="InterPro" id="IPR029033">
    <property type="entry name" value="His_PPase_superfam"/>
</dbReference>
<dbReference type="GO" id="GO:0003993">
    <property type="term" value="F:acid phosphatase activity"/>
    <property type="evidence" value="ECO:0007669"/>
    <property type="project" value="UniProtKB-EC"/>
</dbReference>
<keyword evidence="4 8" id="KW-0732">Signal</keyword>
<evidence type="ECO:0000256" key="5">
    <source>
        <dbReference type="ARBA" id="ARBA00022801"/>
    </source>
</evidence>
<name>A0AAR5PKW4_DENPD</name>
<proteinExistence type="inferred from homology"/>
<dbReference type="Pfam" id="PF00328">
    <property type="entry name" value="His_Phos_2"/>
    <property type="match status" value="2"/>
</dbReference>
<keyword evidence="10" id="KW-1185">Reference proteome</keyword>
<feature type="signal peptide" evidence="8">
    <location>
        <begin position="1"/>
        <end position="19"/>
    </location>
</feature>
<dbReference type="EC" id="3.1.3.2" evidence="3"/>
<keyword evidence="7" id="KW-0325">Glycoprotein</keyword>
<dbReference type="Proteomes" id="UP000019118">
    <property type="component" value="Unassembled WGS sequence"/>
</dbReference>
<dbReference type="PANTHER" id="PTHR11567">
    <property type="entry name" value="ACID PHOSPHATASE-RELATED"/>
    <property type="match status" value="1"/>
</dbReference>
<evidence type="ECO:0000256" key="2">
    <source>
        <dbReference type="ARBA" id="ARBA00005375"/>
    </source>
</evidence>
<evidence type="ECO:0000256" key="3">
    <source>
        <dbReference type="ARBA" id="ARBA00012646"/>
    </source>
</evidence>
<dbReference type="EnsemblMetazoa" id="XM_019906119.1">
    <property type="protein sequence ID" value="XP_019761678.1"/>
    <property type="gene ID" value="LOC109538744"/>
</dbReference>
<dbReference type="AlphaFoldDB" id="A0AAR5PKW4"/>
<dbReference type="PANTHER" id="PTHR11567:SF211">
    <property type="entry name" value="PROSTATIC ACID PHOSPHATASE"/>
    <property type="match status" value="1"/>
</dbReference>
<evidence type="ECO:0000256" key="6">
    <source>
        <dbReference type="ARBA" id="ARBA00023157"/>
    </source>
</evidence>
<sequence length="362" mass="40947">MRLISQLLFAFLATTGRDALKCHGNNTLVQVHVIFRHGNRTPSKAGLWPANAYYNESCYAPFGYGQLTNEGKLAEFQLGVALRRRYNHLLGPLWTPAVYEAWTTDYARTKMSLALVLGGLFPPTEPVAWHPDIPWQPVPFDYHPLAQDRELQSWACPTTVPLIYADPQNVARLRSYDSLIRTLSENTGRDLDYISALDLFFGMEIQEQLGLPLDNWTRAVYPEPLRSYIVEFYYLETSTVALKKVLAGYLLKKLLADTAAHISDGTGPKIVLYSGHEVNVATVLAALEVYQLQAPPPYASHLVFEVRRVEGVYGLRMFYQDYQGRRPHPLTLPGCQRFCPLEDFVRLTAHIIPQSDQECLGS</sequence>
<dbReference type="CDD" id="cd07061">
    <property type="entry name" value="HP_HAP_like"/>
    <property type="match status" value="1"/>
</dbReference>
<evidence type="ECO:0000256" key="8">
    <source>
        <dbReference type="SAM" id="SignalP"/>
    </source>
</evidence>
<evidence type="ECO:0000313" key="10">
    <source>
        <dbReference type="Proteomes" id="UP000019118"/>
    </source>
</evidence>
<protein>
    <recommendedName>
        <fullName evidence="3">acid phosphatase</fullName>
        <ecNumber evidence="3">3.1.3.2</ecNumber>
    </recommendedName>
</protein>
<evidence type="ECO:0000256" key="4">
    <source>
        <dbReference type="ARBA" id="ARBA00022729"/>
    </source>
</evidence>